<evidence type="ECO:0000313" key="3">
    <source>
        <dbReference type="Proteomes" id="UP000267077"/>
    </source>
</evidence>
<accession>A0A3S0PES2</accession>
<protein>
    <submittedName>
        <fullName evidence="2">Uncharacterized protein</fullName>
    </submittedName>
</protein>
<dbReference type="EMBL" id="RYZR01000005">
    <property type="protein sequence ID" value="RUL64005.1"/>
    <property type="molecule type" value="Genomic_DNA"/>
</dbReference>
<organism evidence="2 3">
    <name type="scientific">Dyella dinghuensis</name>
    <dbReference type="NCBI Taxonomy" id="1920169"/>
    <lineage>
        <taxon>Bacteria</taxon>
        <taxon>Pseudomonadati</taxon>
        <taxon>Pseudomonadota</taxon>
        <taxon>Gammaproteobacteria</taxon>
        <taxon>Lysobacterales</taxon>
        <taxon>Rhodanobacteraceae</taxon>
        <taxon>Dyella</taxon>
    </lineage>
</organism>
<gene>
    <name evidence="2" type="ORF">EKH79_08040</name>
</gene>
<dbReference type="RefSeq" id="WP_148109000.1">
    <property type="nucleotide sequence ID" value="NZ_RYZR01000005.1"/>
</dbReference>
<name>A0A3S0PES2_9GAMM</name>
<sequence>MGFASKKKLLALTLVPVLMAGYASSNCNAQSMDQGAAPLPPSGASNTDTDYFSQHFSADALAPDVKSAVINANLDPVSFNRMVLHTRDQVTSTGQGNAGGVYTVEVTIENAGHGLVRRKESAQTRGAAASTRLDLMYRGYFPFLTQNVPTDKSTISPVIEARKVLHFDTKTDGHISFVYLYGAAGQATFADPGQVICESGKRYSASQLNASIQGQALELNCQAIDNNGMVTNKMTLAYLEKYDVAVTLHMQNQGNSLDSTVTDFTVQ</sequence>
<feature type="signal peptide" evidence="1">
    <location>
        <begin position="1"/>
        <end position="29"/>
    </location>
</feature>
<evidence type="ECO:0000313" key="2">
    <source>
        <dbReference type="EMBL" id="RUL64005.1"/>
    </source>
</evidence>
<dbReference type="Proteomes" id="UP000267077">
    <property type="component" value="Unassembled WGS sequence"/>
</dbReference>
<keyword evidence="3" id="KW-1185">Reference proteome</keyword>
<comment type="caution">
    <text evidence="2">The sequence shown here is derived from an EMBL/GenBank/DDBJ whole genome shotgun (WGS) entry which is preliminary data.</text>
</comment>
<feature type="chain" id="PRO_5018544358" evidence="1">
    <location>
        <begin position="30"/>
        <end position="267"/>
    </location>
</feature>
<keyword evidence="1" id="KW-0732">Signal</keyword>
<reference evidence="2 3" key="1">
    <citation type="submission" date="2018-12" db="EMBL/GenBank/DDBJ databases">
        <title>Dyella dinghuensis sp. nov. DHOA06 and Dyella choica sp. nov. 4M-K27, isolated from forest soil.</title>
        <authorList>
            <person name="Qiu L.-H."/>
            <person name="Gao Z.-H."/>
        </authorList>
    </citation>
    <scope>NUCLEOTIDE SEQUENCE [LARGE SCALE GENOMIC DNA]</scope>
    <source>
        <strain evidence="2 3">DHOA06</strain>
    </source>
</reference>
<proteinExistence type="predicted"/>
<dbReference type="AlphaFoldDB" id="A0A3S0PES2"/>
<evidence type="ECO:0000256" key="1">
    <source>
        <dbReference type="SAM" id="SignalP"/>
    </source>
</evidence>